<accession>A0AAN7ZW25</accession>
<reference evidence="3 4" key="1">
    <citation type="journal article" date="2023" name="Genes (Basel)">
        <title>Chromosome-Level Genome Assembly and Circadian Gene Repertoire of the Patagonia Blennie Eleginops maclovinus-The Closest Ancestral Proxy of Antarctic Cryonotothenioids.</title>
        <authorList>
            <person name="Cheng C.C."/>
            <person name="Rivera-Colon A.G."/>
            <person name="Minhas B.F."/>
            <person name="Wilson L."/>
            <person name="Rayamajhi N."/>
            <person name="Vargas-Chacoff L."/>
            <person name="Catchen J.M."/>
        </authorList>
    </citation>
    <scope>NUCLEOTIDE SEQUENCE [LARGE SCALE GENOMIC DNA]</scope>
    <source>
        <strain evidence="3">JMC-PN-2008</strain>
    </source>
</reference>
<reference evidence="3 4" key="2">
    <citation type="journal article" date="2023" name="Mol. Biol. Evol.">
        <title>Genomics of Secondarily Temperate Adaptation in the Only Non-Antarctic Icefish.</title>
        <authorList>
            <person name="Rivera-Colon A.G."/>
            <person name="Rayamajhi N."/>
            <person name="Minhas B.F."/>
            <person name="Madrigal G."/>
            <person name="Bilyk K.T."/>
            <person name="Yoon V."/>
            <person name="Hune M."/>
            <person name="Gregory S."/>
            <person name="Cheng C.H.C."/>
            <person name="Catchen J.M."/>
        </authorList>
    </citation>
    <scope>NUCLEOTIDE SEQUENCE [LARGE SCALE GENOMIC DNA]</scope>
    <source>
        <strain evidence="3">JMC-PN-2008</strain>
    </source>
</reference>
<protein>
    <recommendedName>
        <fullName evidence="2">MADF domain-containing protein</fullName>
    </recommendedName>
</protein>
<gene>
    <name evidence="3" type="ORF">PBY51_008479</name>
</gene>
<evidence type="ECO:0000313" key="3">
    <source>
        <dbReference type="EMBL" id="KAK5848786.1"/>
    </source>
</evidence>
<dbReference type="AlphaFoldDB" id="A0AAN7ZW25"/>
<evidence type="ECO:0000259" key="2">
    <source>
        <dbReference type="PROSITE" id="PS51029"/>
    </source>
</evidence>
<name>A0AAN7ZW25_ELEMC</name>
<evidence type="ECO:0000313" key="4">
    <source>
        <dbReference type="Proteomes" id="UP001346869"/>
    </source>
</evidence>
<dbReference type="InterPro" id="IPR039353">
    <property type="entry name" value="TF_Adf1"/>
</dbReference>
<dbReference type="PANTHER" id="PTHR12243">
    <property type="entry name" value="MADF DOMAIN TRANSCRIPTION FACTOR"/>
    <property type="match status" value="1"/>
</dbReference>
<sequence length="289" mass="32067">MAGTSLLDVASQSYHDRNNRDKSWMAIATQLQLPVNEVKTRVASLRTQFGKLIKPKPSGSGQKTLTPKQQWILQHLDFLRVHVAHRSTESTLRPGSESEDTSITEEGEEDQTTVDIDADVEDVTSNISSPLSEPTENPSPPVKVSSGQSSKRPRVQKSNSKFDEHNLEMAKLFVLQQVQKTLSGSDADSEERFGQQVASELRNLTNPAVQLRVRRNIMNLIYDAQETAISQQGSVPGNLYGSQAQFPGTQVRPPLYPMLHPYQVQSAPQSHQATTQPMSFLSMLNTSQD</sequence>
<dbReference type="Pfam" id="PF10545">
    <property type="entry name" value="MADF_DNA_bdg"/>
    <property type="match status" value="1"/>
</dbReference>
<feature type="compositionally biased region" description="Polar residues" evidence="1">
    <location>
        <begin position="123"/>
        <end position="136"/>
    </location>
</feature>
<dbReference type="GO" id="GO:0005667">
    <property type="term" value="C:transcription regulator complex"/>
    <property type="evidence" value="ECO:0007669"/>
    <property type="project" value="TreeGrafter"/>
</dbReference>
<feature type="domain" description="MADF" evidence="2">
    <location>
        <begin position="1"/>
        <end position="84"/>
    </location>
</feature>
<keyword evidence="4" id="KW-1185">Reference proteome</keyword>
<dbReference type="InterPro" id="IPR006578">
    <property type="entry name" value="MADF-dom"/>
</dbReference>
<evidence type="ECO:0000256" key="1">
    <source>
        <dbReference type="SAM" id="MobiDB-lite"/>
    </source>
</evidence>
<proteinExistence type="predicted"/>
<dbReference type="EMBL" id="JAUZQC010000024">
    <property type="protein sequence ID" value="KAK5848786.1"/>
    <property type="molecule type" value="Genomic_DNA"/>
</dbReference>
<feature type="region of interest" description="Disordered" evidence="1">
    <location>
        <begin position="87"/>
        <end position="163"/>
    </location>
</feature>
<dbReference type="PROSITE" id="PS51029">
    <property type="entry name" value="MADF"/>
    <property type="match status" value="1"/>
</dbReference>
<dbReference type="GO" id="GO:0006357">
    <property type="term" value="P:regulation of transcription by RNA polymerase II"/>
    <property type="evidence" value="ECO:0007669"/>
    <property type="project" value="TreeGrafter"/>
</dbReference>
<dbReference type="Proteomes" id="UP001346869">
    <property type="component" value="Unassembled WGS sequence"/>
</dbReference>
<dbReference type="GO" id="GO:0005634">
    <property type="term" value="C:nucleus"/>
    <property type="evidence" value="ECO:0007669"/>
    <property type="project" value="TreeGrafter"/>
</dbReference>
<feature type="compositionally biased region" description="Acidic residues" evidence="1">
    <location>
        <begin position="97"/>
        <end position="122"/>
    </location>
</feature>
<dbReference type="PANTHER" id="PTHR12243:SF67">
    <property type="entry name" value="COREPRESSOR OF PANGOLIN, ISOFORM A-RELATED"/>
    <property type="match status" value="1"/>
</dbReference>
<organism evidence="3 4">
    <name type="scientific">Eleginops maclovinus</name>
    <name type="common">Patagonian blennie</name>
    <name type="synonym">Eleginus maclovinus</name>
    <dbReference type="NCBI Taxonomy" id="56733"/>
    <lineage>
        <taxon>Eukaryota</taxon>
        <taxon>Metazoa</taxon>
        <taxon>Chordata</taxon>
        <taxon>Craniata</taxon>
        <taxon>Vertebrata</taxon>
        <taxon>Euteleostomi</taxon>
        <taxon>Actinopterygii</taxon>
        <taxon>Neopterygii</taxon>
        <taxon>Teleostei</taxon>
        <taxon>Neoteleostei</taxon>
        <taxon>Acanthomorphata</taxon>
        <taxon>Eupercaria</taxon>
        <taxon>Perciformes</taxon>
        <taxon>Notothenioidei</taxon>
        <taxon>Eleginopidae</taxon>
        <taxon>Eleginops</taxon>
    </lineage>
</organism>
<comment type="caution">
    <text evidence="3">The sequence shown here is derived from an EMBL/GenBank/DDBJ whole genome shotgun (WGS) entry which is preliminary data.</text>
</comment>